<dbReference type="EMBL" id="JAFBEI010000031">
    <property type="protein sequence ID" value="MBM7636677.1"/>
    <property type="molecule type" value="Genomic_DNA"/>
</dbReference>
<sequence>MKTTVDYITKLTNIPSPTGFTHKIMDYVQSEIESFGYQVKRTNKGARQTHEILHFIF</sequence>
<dbReference type="SUPFAM" id="SSF53187">
    <property type="entry name" value="Zn-dependent exopeptidases"/>
    <property type="match status" value="1"/>
</dbReference>
<evidence type="ECO:0000313" key="2">
    <source>
        <dbReference type="Proteomes" id="UP000809081"/>
    </source>
</evidence>
<dbReference type="Proteomes" id="UP000809081">
    <property type="component" value="Unassembled WGS sequence"/>
</dbReference>
<dbReference type="Gene3D" id="3.40.630.10">
    <property type="entry name" value="Zn peptidases"/>
    <property type="match status" value="1"/>
</dbReference>
<organism evidence="1 2">
    <name type="scientific">Streptococcus saliviloxodontae</name>
    <dbReference type="NCBI Taxonomy" id="1349416"/>
    <lineage>
        <taxon>Bacteria</taxon>
        <taxon>Bacillati</taxon>
        <taxon>Bacillota</taxon>
        <taxon>Bacilli</taxon>
        <taxon>Lactobacillales</taxon>
        <taxon>Streptococcaceae</taxon>
        <taxon>Streptococcus</taxon>
    </lineage>
</organism>
<keyword evidence="1" id="KW-0645">Protease</keyword>
<comment type="caution">
    <text evidence="1">The sequence shown here is derived from an EMBL/GenBank/DDBJ whole genome shotgun (WGS) entry which is preliminary data.</text>
</comment>
<gene>
    <name evidence="1" type="ORF">JOC31_001501</name>
</gene>
<name>A0ABS2PN10_9STRE</name>
<keyword evidence="1" id="KW-0031">Aminopeptidase</keyword>
<keyword evidence="2" id="KW-1185">Reference proteome</keyword>
<dbReference type="GO" id="GO:0004177">
    <property type="term" value="F:aminopeptidase activity"/>
    <property type="evidence" value="ECO:0007669"/>
    <property type="project" value="UniProtKB-KW"/>
</dbReference>
<accession>A0ABS2PN10</accession>
<proteinExistence type="predicted"/>
<protein>
    <submittedName>
        <fullName evidence="1">Aminopeptidase FrvX</fullName>
    </submittedName>
</protein>
<reference evidence="1 2" key="1">
    <citation type="submission" date="2021-01" db="EMBL/GenBank/DDBJ databases">
        <title>Genomic Encyclopedia of Type Strains, Phase IV (KMG-IV): sequencing the most valuable type-strain genomes for metagenomic binning, comparative biology and taxonomic classification.</title>
        <authorList>
            <person name="Goeker M."/>
        </authorList>
    </citation>
    <scope>NUCLEOTIDE SEQUENCE [LARGE SCALE GENOMIC DNA]</scope>
    <source>
        <strain evidence="1 2">DSM 27513</strain>
    </source>
</reference>
<keyword evidence="1" id="KW-0378">Hydrolase</keyword>
<evidence type="ECO:0000313" key="1">
    <source>
        <dbReference type="EMBL" id="MBM7636677.1"/>
    </source>
</evidence>